<dbReference type="AlphaFoldDB" id="A0A7R8H0D6"/>
<dbReference type="Pfam" id="PF05253">
    <property type="entry name" value="zf-U11-48K"/>
    <property type="match status" value="1"/>
</dbReference>
<keyword evidence="5" id="KW-1185">Reference proteome</keyword>
<dbReference type="PROSITE" id="PS51800">
    <property type="entry name" value="ZF_CHHC_U11_48K"/>
    <property type="match status" value="1"/>
</dbReference>
<name>A0A7R8H0D6_LEPSM</name>
<dbReference type="EMBL" id="HG994580">
    <property type="protein sequence ID" value="CAF2766724.1"/>
    <property type="molecule type" value="Genomic_DNA"/>
</dbReference>
<sequence length="203" mass="23324">MIGASATCIEASYRKKNSIEMGDSWMDEATNLVKCPYQPSHKILPERFALHLIRCRKSILADKTSPFYKAALDVNICQFDTTHHIRGGIEKLHEHIKECPTALALQKPVKKVEVPEWKKVRTSVNIQKTNVEEDWDTEENIGTYNPVNKLLANPNMILNPQGLTKSERKIFRQNQREYCSLNSKEKDKAGFDQMWVPPIAEDK</sequence>
<dbReference type="SUPFAM" id="SSF57667">
    <property type="entry name" value="beta-beta-alpha zinc fingers"/>
    <property type="match status" value="1"/>
</dbReference>
<evidence type="ECO:0000256" key="3">
    <source>
        <dbReference type="ARBA" id="ARBA00022833"/>
    </source>
</evidence>
<evidence type="ECO:0000256" key="1">
    <source>
        <dbReference type="ARBA" id="ARBA00022723"/>
    </source>
</evidence>
<evidence type="ECO:0000256" key="2">
    <source>
        <dbReference type="ARBA" id="ARBA00022771"/>
    </source>
</evidence>
<keyword evidence="3" id="KW-0862">Zinc</keyword>
<accession>A0A7R8H0D6</accession>
<proteinExistence type="predicted"/>
<dbReference type="OrthoDB" id="6362133at2759"/>
<evidence type="ECO:0000313" key="4">
    <source>
        <dbReference type="EMBL" id="CAF2766724.1"/>
    </source>
</evidence>
<evidence type="ECO:0000313" key="5">
    <source>
        <dbReference type="Proteomes" id="UP000675881"/>
    </source>
</evidence>
<organism evidence="4 5">
    <name type="scientific">Lepeophtheirus salmonis</name>
    <name type="common">Salmon louse</name>
    <name type="synonym">Caligus salmonis</name>
    <dbReference type="NCBI Taxonomy" id="72036"/>
    <lineage>
        <taxon>Eukaryota</taxon>
        <taxon>Metazoa</taxon>
        <taxon>Ecdysozoa</taxon>
        <taxon>Arthropoda</taxon>
        <taxon>Crustacea</taxon>
        <taxon>Multicrustacea</taxon>
        <taxon>Hexanauplia</taxon>
        <taxon>Copepoda</taxon>
        <taxon>Siphonostomatoida</taxon>
        <taxon>Caligidae</taxon>
        <taxon>Lepeophtheirus</taxon>
    </lineage>
</organism>
<gene>
    <name evidence="4" type="ORF">LSAA_1346</name>
</gene>
<protein>
    <submittedName>
        <fullName evidence="4">(salmon louse) hypothetical protein</fullName>
    </submittedName>
</protein>
<keyword evidence="1" id="KW-0479">Metal-binding</keyword>
<reference evidence="4" key="1">
    <citation type="submission" date="2021-02" db="EMBL/GenBank/DDBJ databases">
        <authorList>
            <person name="Bekaert M."/>
        </authorList>
    </citation>
    <scope>NUCLEOTIDE SEQUENCE</scope>
    <source>
        <strain evidence="4">IoA-00</strain>
    </source>
</reference>
<dbReference type="InterPro" id="IPR022776">
    <property type="entry name" value="TRM13/UPF0224_CHHC_Znf_dom"/>
</dbReference>
<dbReference type="InterPro" id="IPR036236">
    <property type="entry name" value="Znf_C2H2_sf"/>
</dbReference>
<dbReference type="Proteomes" id="UP000675881">
    <property type="component" value="Chromosome 1"/>
</dbReference>
<dbReference type="GO" id="GO:0008270">
    <property type="term" value="F:zinc ion binding"/>
    <property type="evidence" value="ECO:0007669"/>
    <property type="project" value="UniProtKB-KW"/>
</dbReference>
<keyword evidence="2" id="KW-0863">Zinc-finger</keyword>